<keyword evidence="1" id="KW-0732">Signal</keyword>
<dbReference type="OrthoDB" id="3213819at2"/>
<name>F8JQM1_STREN</name>
<dbReference type="STRING" id="1003195.SCATT_43860"/>
<organism evidence="2 3">
    <name type="scientific">Streptantibioticus cattleyicolor (strain ATCC 35852 / DSM 46488 / JCM 4925 / NBRC 14057 / NRRL 8057)</name>
    <name type="common">Streptomyces cattleya</name>
    <dbReference type="NCBI Taxonomy" id="1003195"/>
    <lineage>
        <taxon>Bacteria</taxon>
        <taxon>Bacillati</taxon>
        <taxon>Actinomycetota</taxon>
        <taxon>Actinomycetes</taxon>
        <taxon>Kitasatosporales</taxon>
        <taxon>Streptomycetaceae</taxon>
        <taxon>Streptantibioticus</taxon>
    </lineage>
</organism>
<keyword evidence="3" id="KW-1185">Reference proteome</keyword>
<reference evidence="3" key="1">
    <citation type="submission" date="2011-12" db="EMBL/GenBank/DDBJ databases">
        <title>Complete genome sequence of Streptomyces cattleya strain DSM 46488.</title>
        <authorList>
            <person name="Ou H.-Y."/>
            <person name="Li P."/>
            <person name="Zhao C."/>
            <person name="O'Hagan D."/>
            <person name="Deng Z."/>
        </authorList>
    </citation>
    <scope>NUCLEOTIDE SEQUENCE [LARGE SCALE GENOMIC DNA]</scope>
    <source>
        <strain evidence="3">ATCC 35852 / DSM 46488 / JCM 4925 / NBRC 14057 / NRRL 8057</strain>
    </source>
</reference>
<sequence length="164" mass="17143">MNVFVPARLRPLLPLPATVLLTVAGCSSGPANAVAVPSPSPSAAAICRALHDRLPGTVDGLARHATTPASPFTAAWGNPQVELRCGVPRPRSLTPGDPHYDPTAEAVGVNDVTWLPQQFDGGYRFTTTGRAAFVEVTVPSAYKPEVNPLTDLAAAVKRADPTEL</sequence>
<proteinExistence type="predicted"/>
<dbReference type="eggNOG" id="ENOG5032SM3">
    <property type="taxonomic scope" value="Bacteria"/>
</dbReference>
<feature type="chain" id="PRO_5039185102" description="DUF3515 domain-containing protein" evidence="1">
    <location>
        <begin position="34"/>
        <end position="164"/>
    </location>
</feature>
<dbReference type="InterPro" id="IPR021903">
    <property type="entry name" value="DUF3515"/>
</dbReference>
<dbReference type="HOGENOM" id="CLU_111512_1_0_11"/>
<dbReference type="KEGG" id="scy:SCATT_43860"/>
<evidence type="ECO:0000256" key="1">
    <source>
        <dbReference type="SAM" id="SignalP"/>
    </source>
</evidence>
<protein>
    <recommendedName>
        <fullName evidence="4">DUF3515 domain-containing protein</fullName>
    </recommendedName>
</protein>
<accession>F8JQM1</accession>
<dbReference type="PATRIC" id="fig|1003195.11.peg.5833"/>
<dbReference type="Pfam" id="PF12028">
    <property type="entry name" value="DUF3515"/>
    <property type="match status" value="1"/>
</dbReference>
<dbReference type="KEGG" id="sct:SCAT_4395"/>
<dbReference type="Proteomes" id="UP000007842">
    <property type="component" value="Chromosome"/>
</dbReference>
<accession>G8WUZ1</accession>
<dbReference type="AlphaFoldDB" id="F8JQM1"/>
<evidence type="ECO:0000313" key="2">
    <source>
        <dbReference type="EMBL" id="AEW96757.1"/>
    </source>
</evidence>
<evidence type="ECO:0000313" key="3">
    <source>
        <dbReference type="Proteomes" id="UP000007842"/>
    </source>
</evidence>
<dbReference type="EMBL" id="CP003219">
    <property type="protein sequence ID" value="AEW96757.1"/>
    <property type="molecule type" value="Genomic_DNA"/>
</dbReference>
<dbReference type="RefSeq" id="WP_014145107.1">
    <property type="nucleotide sequence ID" value="NC_016111.1"/>
</dbReference>
<feature type="signal peptide" evidence="1">
    <location>
        <begin position="1"/>
        <end position="33"/>
    </location>
</feature>
<gene>
    <name evidence="2" type="ordered locus">SCATT_43860</name>
</gene>
<evidence type="ECO:0008006" key="4">
    <source>
        <dbReference type="Google" id="ProtNLM"/>
    </source>
</evidence>